<dbReference type="InterPro" id="IPR027417">
    <property type="entry name" value="P-loop_NTPase"/>
</dbReference>
<evidence type="ECO:0000256" key="6">
    <source>
        <dbReference type="ARBA" id="ARBA00022840"/>
    </source>
</evidence>
<keyword evidence="7 9" id="KW-0143">Chaperone</keyword>
<accession>A0A9N8VGE2</accession>
<feature type="compositionally biased region" description="Acidic residues" evidence="10">
    <location>
        <begin position="4689"/>
        <end position="4698"/>
    </location>
</feature>
<evidence type="ECO:0000313" key="12">
    <source>
        <dbReference type="EMBL" id="CAG8452138.1"/>
    </source>
</evidence>
<evidence type="ECO:0000256" key="3">
    <source>
        <dbReference type="ARBA" id="ARBA00007188"/>
    </source>
</evidence>
<dbReference type="SUPFAM" id="SSF53300">
    <property type="entry name" value="vWA-like"/>
    <property type="match status" value="1"/>
</dbReference>
<feature type="compositionally biased region" description="Acidic residues" evidence="10">
    <location>
        <begin position="4780"/>
        <end position="4799"/>
    </location>
</feature>
<comment type="similarity">
    <text evidence="3 9">Belongs to the midasin family.</text>
</comment>
<keyword evidence="13" id="KW-1185">Reference proteome</keyword>
<dbReference type="EMBL" id="CAJVPL010000133">
    <property type="protein sequence ID" value="CAG8452138.1"/>
    <property type="molecule type" value="Genomic_DNA"/>
</dbReference>
<proteinExistence type="inferred from homology"/>
<dbReference type="Pfam" id="PF07728">
    <property type="entry name" value="AAA_5"/>
    <property type="match status" value="8"/>
</dbReference>
<dbReference type="FunFam" id="3.40.50.300:FF:000582">
    <property type="entry name" value="Midasin"/>
    <property type="match status" value="1"/>
</dbReference>
<dbReference type="InterPro" id="IPR040848">
    <property type="entry name" value="AAA_lid_7"/>
</dbReference>
<feature type="region of interest" description="Disordered" evidence="10">
    <location>
        <begin position="5044"/>
        <end position="5063"/>
    </location>
</feature>
<dbReference type="GO" id="GO:0000027">
    <property type="term" value="P:ribosomal large subunit assembly"/>
    <property type="evidence" value="ECO:0007669"/>
    <property type="project" value="InterPro"/>
</dbReference>
<feature type="compositionally biased region" description="Basic and acidic residues" evidence="10">
    <location>
        <begin position="4701"/>
        <end position="4719"/>
    </location>
</feature>
<feature type="compositionally biased region" description="Basic and acidic residues" evidence="10">
    <location>
        <begin position="4747"/>
        <end position="4773"/>
    </location>
</feature>
<dbReference type="Pfam" id="PF17865">
    <property type="entry name" value="AAA_lid_5"/>
    <property type="match status" value="1"/>
</dbReference>
<dbReference type="InterPro" id="IPR003593">
    <property type="entry name" value="AAA+_ATPase"/>
</dbReference>
<dbReference type="PANTHER" id="PTHR48103">
    <property type="entry name" value="MIDASIN-RELATED"/>
    <property type="match status" value="1"/>
</dbReference>
<feature type="compositionally biased region" description="Acidic residues" evidence="10">
    <location>
        <begin position="4865"/>
        <end position="4881"/>
    </location>
</feature>
<feature type="compositionally biased region" description="Basic and acidic residues" evidence="10">
    <location>
        <begin position="4999"/>
        <end position="5029"/>
    </location>
</feature>
<evidence type="ECO:0000256" key="1">
    <source>
        <dbReference type="ARBA" id="ARBA00004604"/>
    </source>
</evidence>
<dbReference type="InterPro" id="IPR025662">
    <property type="entry name" value="Sigma_54_int_dom_ATP-bd_1"/>
</dbReference>
<protein>
    <recommendedName>
        <fullName evidence="4 9">Midasin</fullName>
    </recommendedName>
</protein>
<dbReference type="GO" id="GO:0030687">
    <property type="term" value="C:preribosome, large subunit precursor"/>
    <property type="evidence" value="ECO:0007669"/>
    <property type="project" value="TreeGrafter"/>
</dbReference>
<dbReference type="GO" id="GO:0016887">
    <property type="term" value="F:ATP hydrolysis activity"/>
    <property type="evidence" value="ECO:0007669"/>
    <property type="project" value="InterPro"/>
</dbReference>
<dbReference type="InterPro" id="IPR036465">
    <property type="entry name" value="vWFA_dom_sf"/>
</dbReference>
<dbReference type="GO" id="GO:0000055">
    <property type="term" value="P:ribosomal large subunit export from nucleus"/>
    <property type="evidence" value="ECO:0007669"/>
    <property type="project" value="TreeGrafter"/>
</dbReference>
<evidence type="ECO:0000256" key="4">
    <source>
        <dbReference type="ARBA" id="ARBA00017143"/>
    </source>
</evidence>
<dbReference type="PROSITE" id="PS50234">
    <property type="entry name" value="VWFA"/>
    <property type="match status" value="1"/>
</dbReference>
<dbReference type="PIRSF" id="PIRSF010340">
    <property type="entry name" value="Midasin"/>
    <property type="match status" value="1"/>
</dbReference>
<comment type="caution">
    <text evidence="12">The sequence shown here is derived from an EMBL/GenBank/DDBJ whole genome shotgun (WGS) entry which is preliminary data.</text>
</comment>
<reference evidence="12" key="1">
    <citation type="submission" date="2021-06" db="EMBL/GenBank/DDBJ databases">
        <authorList>
            <person name="Kallberg Y."/>
            <person name="Tangrot J."/>
            <person name="Rosling A."/>
        </authorList>
    </citation>
    <scope>NUCLEOTIDE SEQUENCE</scope>
    <source>
        <strain evidence="12">MT106</strain>
    </source>
</reference>
<evidence type="ECO:0000256" key="10">
    <source>
        <dbReference type="SAM" id="MobiDB-lite"/>
    </source>
</evidence>
<feature type="compositionally biased region" description="Basic and acidic residues" evidence="10">
    <location>
        <begin position="5048"/>
        <end position="5063"/>
    </location>
</feature>
<dbReference type="Pfam" id="PF17867">
    <property type="entry name" value="AAA_lid_7"/>
    <property type="match status" value="3"/>
</dbReference>
<dbReference type="Proteomes" id="UP000789831">
    <property type="component" value="Unassembled WGS sequence"/>
</dbReference>
<dbReference type="GO" id="GO:0005730">
    <property type="term" value="C:nucleolus"/>
    <property type="evidence" value="ECO:0007669"/>
    <property type="project" value="UniProtKB-SubCell"/>
</dbReference>
<dbReference type="SMART" id="SM00382">
    <property type="entry name" value="AAA"/>
    <property type="match status" value="5"/>
</dbReference>
<dbReference type="CDD" id="cd00009">
    <property type="entry name" value="AAA"/>
    <property type="match status" value="2"/>
</dbReference>
<keyword evidence="5 9" id="KW-0547">Nucleotide-binding</keyword>
<feature type="compositionally biased region" description="Polar residues" evidence="10">
    <location>
        <begin position="4971"/>
        <end position="4998"/>
    </location>
</feature>
<name>A0A9N8VGE2_9GLOM</name>
<dbReference type="GO" id="GO:0005524">
    <property type="term" value="F:ATP binding"/>
    <property type="evidence" value="ECO:0007669"/>
    <property type="project" value="UniProtKB-KW"/>
</dbReference>
<organism evidence="12 13">
    <name type="scientific">Ambispora gerdemannii</name>
    <dbReference type="NCBI Taxonomy" id="144530"/>
    <lineage>
        <taxon>Eukaryota</taxon>
        <taxon>Fungi</taxon>
        <taxon>Fungi incertae sedis</taxon>
        <taxon>Mucoromycota</taxon>
        <taxon>Glomeromycotina</taxon>
        <taxon>Glomeromycetes</taxon>
        <taxon>Archaeosporales</taxon>
        <taxon>Ambisporaceae</taxon>
        <taxon>Ambispora</taxon>
    </lineage>
</organism>
<comment type="subcellular location">
    <subcellularLocation>
        <location evidence="1">Nucleus</location>
        <location evidence="1">Nucleolus</location>
    </subcellularLocation>
    <subcellularLocation>
        <location evidence="2">Nucleus</location>
        <location evidence="2">Nucleoplasm</location>
    </subcellularLocation>
</comment>
<keyword evidence="6 9" id="KW-0067">ATP-binding</keyword>
<keyword evidence="8 9" id="KW-0539">Nucleus</keyword>
<dbReference type="FunFam" id="3.40.50.300:FF:000142">
    <property type="entry name" value="Midasin"/>
    <property type="match status" value="1"/>
</dbReference>
<feature type="compositionally biased region" description="Polar residues" evidence="10">
    <location>
        <begin position="4918"/>
        <end position="4939"/>
    </location>
</feature>
<dbReference type="FunFam" id="3.40.50.300:FF:001368">
    <property type="entry name" value="Midasin"/>
    <property type="match status" value="1"/>
</dbReference>
<evidence type="ECO:0000256" key="8">
    <source>
        <dbReference type="ARBA" id="ARBA00023242"/>
    </source>
</evidence>
<dbReference type="FunFam" id="3.40.50.300:FF:001384">
    <property type="entry name" value="Midasin"/>
    <property type="match status" value="1"/>
</dbReference>
<dbReference type="InterPro" id="IPR011704">
    <property type="entry name" value="ATPase_dyneun-rel_AAA"/>
</dbReference>
<dbReference type="InterPro" id="IPR002035">
    <property type="entry name" value="VWF_A"/>
</dbReference>
<evidence type="ECO:0000313" key="13">
    <source>
        <dbReference type="Proteomes" id="UP000789831"/>
    </source>
</evidence>
<gene>
    <name evidence="12" type="ORF">AGERDE_LOCUS1793</name>
</gene>
<dbReference type="OrthoDB" id="5186at2759"/>
<dbReference type="InterPro" id="IPR012099">
    <property type="entry name" value="Midasin"/>
</dbReference>
<comment type="function">
    <text evidence="9">Nuclear chaperone required for maturation and nuclear export of pre-60S ribosome subunits.</text>
</comment>
<feature type="compositionally biased region" description="Basic and acidic residues" evidence="10">
    <location>
        <begin position="4882"/>
        <end position="4915"/>
    </location>
</feature>
<evidence type="ECO:0000256" key="2">
    <source>
        <dbReference type="ARBA" id="ARBA00004642"/>
    </source>
</evidence>
<sequence>METKNSSFKDKLSNNKETLKNHEISQFNQSTTKLESGIFDPLFTNLITSTEKLISKINEIKTKNPLQFIINTQQQKILTEFISYFENDNEEDNNKNEYLISPLFSCVSELLLIPDLTIHIANFFRPLLIDLVARWLLLPQNNHKNAETFDNSFDTTNDNSLVSRVECVAHAFSILLPIAPQLKRQAFVTYNALAVSFFTCSPSLFERFNFYESNNKNEISIEYLQNLLVTSFRLLNFSKNTFSQLWDWSPLYKLLSHSNLSIRYLVICCLSYVLNMNDSQRHQAFERWVADSENSEKMLVEWENGRILDLGMLTLIEQENIASEQLSLFNNDFNHQKDLQKYRFFKESNLSSNIINLCGVLLPKFHHNNASSSSFVNNSSSKELQRLVATKTTQCNINSIALAISIGAPVLLEGIIGSGKTALVEEVANVTNRAETLLRIHIGDQTDSKILLGTYVSTSTPASFRWQPGVLTTAVREGRWILIEDIDLAPSEVISVLIPLLETRQLFIPSRGEVIKAKEGFQIFATKSLLPEKAILNDKNIRSIKYSNSNNIMGYNLWTKIKIDNLDFEELAHIINIRFPNLQELSSSIMHVFKSITLLYEKFNSSGMRSLSAIRFTSTRDLMKWCYRISILIGNKREIITSEGLDQKIREDLFSEAADCFCGMISDYEDWIKVLEYVGEALLIPKERVRSYVNAYIPTLNVSKYLITIGRANLKPFDSNSKQNKLLLSKSKKGNRSIFANTSHALRLLEKIAVCVYLCEPILLVGETGTGKTTVVQHLADLLQQKLVVVNLSQQSDSSDLLGGFKPVDAKVLATPLKEEFDVLFERTFSIKRNPKFLDMVRKMYVTRKFEKFATLLMQAVEMAEKRFNNEFDREENNNNKSSKSASPELRQRWKIFADSVNKFQFQYTQIRGKLMFSFVEGTLVKAVIDGDWILLDEINMASTETLECLSGLLQDSQGSILLTEKGDTERIKRHPNFRIFSCMNPATDVGKRDLPPALRNRFTEFYVHPPDTNQDDLIAFVKQYLMGCLHGDEHVPMDIVEFYLAAKNLLKEHKLADGANQRPHFSMRTLARALIYVKQIMPVYGLRRSIYEGFCMTFLTQLNQESEITMRGLIENFLLRGVKNPRELISRIPREPTIDLNGNFIQFGYFWLERGIYPIEEMPHYILTKSVKEKLNSLARVITSKKFPVLIQGPTSAGKTSMIEYLAKRTGHRFVRINNHEHTDLQEYLGTYVSNSEGKLEFQEGVLVEALKNGYWIVLDELNLAPSDVLEALNRLLDDNRELLIPETQQVVEPHKDFMLFATQNPPGLYGGRKVLSRAFRNRFLELHFDDIPDEELETILSERCRIAPSYGKKLVQVYKQLMEKRQGTRIFEQKHGYITLRDLFRWAGRGAISYQELAEHGYMLLAERIRKPDEKLVVKNVLETVMKVKINEELLYDCANLNEYQQYLSSIKQLDKNDIVWTKSMKRLFTLVSHCLRFNEPVLLIGETGCGKTTVCQMIAQAKNKAIHIVNCHQNTETSDLLGGQRPVRNKANFNAELKNDLITFMSMHLSSQETITNDLELDQLISLFESGIKGNKVMPNNHEIVLSLRVRCQQARALFQWYDGPLIKAMGKGELFLLDEISLADDSVIERLNSVLESNRLLVLPEKGGRCVEELNAHDEFQFLATMNPGGDYGKKELSPALRNRFTEIWVPPVTDRDDLLKIITTQFNNSTLLGYGECILAFIEWYYSQSVGKTREIMSLRDILTWVTFMNIITTLDEKFKQSVAFKQGGCLVLLDRIGSDLSSSDVVFKNFREKCIKKLSQLVEDDDEIVDNFENKIISAETHFGINPFYIERGPLNTGHDTVKFQLQAPTTFDNAFRVLRAMQLKKPILLEGSPGVGKTSLISALAAASGHRLVRINLSEQTDLMDLFGSDLPVEGGHGGEFAWRDAPFLQAMQTGDWVLLDELNLASQSVLEGLNSCLDHRGSVYIPELDMEFSCASEFRVIGAQNPFQQGGGRKGLPKSFVNRFIKVYLEQLTKEDMIYISQSLFSEIDLSTLSRMIEFNTCIYESTMIRCEFARRGGPWEFNLRDVIRWLELMRKDSGLDFKAKPSNYLDLLYLQRMRTAEDKDYVISIYNQIFDSEIYESPKQPSFHIDTNYLQIGNSILPRNTSRMNSITLENQLHLLQSDLQPLQAIMKCVEMNWMVILNGPEASGKTSMIRLLAQLTDNHLEEYAMNSGVDTVELLGGFEQLDLARHRRSFLEELSELSYKFIKSLLLLRESESSSSMTIDMQKQQVLHIISQLNDLLFTLENQYKLSSDQKQTIDYGIIDRILEIVDQNITNFELFEFNSYYSKVSQRIMTLKQLENESVSGRFEWIDGVLINALENGHWLLIDNANLCNPSVLDRLNPVIEPNGFLLLNERGQDDNGNLKVIRPHKNFRLFMTVDPRNGELSRAMRNRGVEISLLNADWSKNPRDLIKLANGIGFRGEELPLLVGGIHKEMERISKNISPRNYLKFVQIVLERLQRGDGLKSALQNTSRQIYDTLDYEKDYIFLEKFDTDRVLSKETTLINSLSPTNCPLFIGGNIFREESTIGRILLHGAYLYYLLQKRLLDITENIDSDIIERFASAHLLENISPNDYTMCTRWLNYLSSNMKSGIVPEHGSIKILHFLHGNLFQHPVAAQIVEYKRQLAKMVNLDERFIANQPFDITNNPDLVKIFVNGMENNEIIRTLWNAYLIKIKEFELLTRVKRDEYIENVNYQQVARKKASRLSIVQQSYLYQIEKQQQQLPANYNNNEKLEHPVMVAIYPFFERFRRLIDDFLENKVFYNTEMFLFIHKFLDYREFFWRQCTSTATTKLNLGNVKTCLAFMHRLSKEFLQTFGVGGEKLVLPLLDLVDTLRKEVDVNTGISMNLLWKRFHPVMITRMEFYELEQELRGVGGELFDFYDESRQGDQKLMMMNMTRVDLESKRMLIDAIVTLYFIDENYHSVPESRELFASIQKTPSQQPKQHLYSIFDFMSIVKEMQILVKLQLLGSFEEPDLDKDKLYPILDELYKLLEFSIQKSTRSPLDFVPHQRLLWIYGRDSNVPSEKAASIYTNIVQEILCGWQARLWQISFNEYFSMEKKIPATFGTISEGPSRLFQSVFAGCYFNYANSLEQMSIGSYDENFSCLNEFAKQVVAEMSYYVNRRQIDLACLILQLVQILVTHREKFDAGTFHNLSGTLENLTCNTVPTLLSETNSNDIINHVTDDDKYINRTHSLSVEMSSVTLSSLQMTEKILKEASVVDSKFHEMINSYFIPAIQLIHQIISRQLDEMTVNTSNDNNLNTLMGKTWTLLSLGFIALYVPDYPTDPTSESRLTHDFLNNKQLNLETEIQVREKIQQYITGESTNSIIDNRRKELEVVLQELKLTKINMTLRPDKYDHALTDLFKHIRYLCDNVVDMKHMNELLMDLKKPIYHNDLSIYQREALFQSKTFQFINRLSKNYPLFRDITHPLITAVYQLKYGVRIIAAHSRIISNDHDDHDNNLHYENNNTNFLHSILMALLKISRTMNNSTKDLDHSIEKLCSQETMPRLKRIIFQNYSSPMNSEQYLQYLITVLKCVYYRVVSRGKFFVDKDLETIDKLYSEIASVYAAAQDYQRKKTEETENLYKQKAKTQSTVFRDDDDHSAVEYEVKKLFPDFNREYREFQENENGDDDDKENSNSESLELFPESLDFEMQSTQMLGTFILKDWLSNGNQQDFKIVFDNYNNNKNEQIYDFYRDPNLNEAKKLNPILSEFQTRIKDLLEEWPDHAVLLQLYEISIRIKSFALNSPIAKFLTGLELLLQKSAEWEAYASSRVSLKVQLDQITCLIVAWRQLELNCWPNLLAAQDKYYAESAYQWWFHLYNCVVSSAIDRFKGQVIAKEEITKYITQIVESLDQFLQSSKLGDFPARLDLIHSFYLHLCVNLEFQKAPKERDDQEAAATISSYYNQAADALYNVYKYYSQFLFQHDKSLAEMRKPIEKDLKDFVKLASWKDINIYALKQSAQKTHRHLSKCIRKYKQVLDKPITEIITAYQSSSSSNNTTSNAITTFPELSSNQENWIYKLLPDPPSPQVRELLDLSNSKRIWAIPERFININQTLEKLYSYCINDIFVKRPTYQRALDEFATQLILRIKSLQEETPALMNDENKSSVKALKMIKKKALVDLLKELKRLGLDPFMKSKRVEQQQNLVGYLLQLPRLNFEKAMESKRLKSAITTTHQATQDIESLKKADDYYYRIVARMTHLRYVANNPSRDLTSLEIRKGLSFTEDLLHLIIAERLTLHQVEQKFTYIFRSGSQFERIYTSYHAAAFNNNDDINDESKLSLSLNKIDEKAFCAHKEFLDDLVNSLAYACLIINIQKEFLAGSEDVDVMGSTDSQYQSRLSNWLDRMIKTREDVLVIYEQVILHPSFTNAHKAFITEDIIIKIQNNMKTVNLLYDFVENLCHRIPQSRHFLLSIVNCIGLYKNRYHHSNEAVLLDDEDDETTCVIDELLHMTNGLVDAVLLTVQNLLKMEKDKKATKQEYQPLANNNSNDETKAQIIDDMPDGFIRSEHQIFVEIITRLNLNAFIDCYDAIHETLSIIFDDHHINTKKNRHLLTFLIQRIFPFIKQYILLLQYYLSQLFIHHKSICKLAYVLINSFTTIFMKGFCMPDQETENCEGGTAQDGVQGTGIGEGEGSKDVSEEIEDEEQVLDEQIGKLDDSDPDVVDEKMWGDDSAEGVDDNGKTIDHEQTNDQDGETEIVAKDNENQDNESKKQKDLQQETETNRDVNVNLEEQEKEFNEAEQDVGDDEYNNNERNEQSLIEVPEAETLELPDELRMDEGGDIPNEPEENQIPEGNLDDAFGNMDIDEPEMTGSEENVQEETMMEDVLDEEIIQEDKDDRERSKDKLDQCPRNLKDDDNLQDPDNKEPSAIQNTTKEQTTLQDIQYKNQHSFGVEGEVGKTTELSTGENSSTQKENRTLDFDLNNSVQNDVDQLMGITSNEHKQNATQINKDNEGERQESKKPKAEEKIQDANPHRSLGDAMEQWRKRLNINDIDNSVTENHEPDQEDQQKENHINDEKMFEYLKDDETSHDMQTMGPATEDQTREMGIIGAIDDGDEDMYQNSEHAVEDIELGIDNTPPEKDLETFEKELGNNNLETREGMGGAILNKRIKDLEIHQSENDHEEDKSVSQTMDKSNMIHAPIPQEQFVNMRDYLEMELSEWRENGRDATQARDLWQKYDSLTHELANGLCEQLRLILEPTMATRLKGDYKTGKRLNMKKIIPYIASDFKKDKIWLRRTKPSKRQYQVMIAVDDSKSMCETHSIQLAYETLALISKALSQLEVGAISIVSFGKDVRILHPFDQPFTAEAGAKVLQQFTFEQDKTLVRSLMDTTIGLLKHARVNNIGTSGGASRNTELWQLQIIISDGVCEDHESLKTLVRQAAEAQIMVIFIIVDNKPNEKDSIMSMNHVKYSQVDGRMMLRMQKYLDTFPFDYYVVLRDTNALPETLADALRQYFSVVGNL</sequence>
<evidence type="ECO:0000256" key="9">
    <source>
        <dbReference type="PIRNR" id="PIRNR010340"/>
    </source>
</evidence>
<feature type="domain" description="VWFA" evidence="11">
    <location>
        <begin position="5295"/>
        <end position="5500"/>
    </location>
</feature>
<feature type="compositionally biased region" description="Polar residues" evidence="10">
    <location>
        <begin position="4950"/>
        <end position="4961"/>
    </location>
</feature>
<dbReference type="PROSITE" id="PS00675">
    <property type="entry name" value="SIGMA54_INTERACT_1"/>
    <property type="match status" value="1"/>
</dbReference>
<dbReference type="GO" id="GO:0005654">
    <property type="term" value="C:nucleoplasm"/>
    <property type="evidence" value="ECO:0007669"/>
    <property type="project" value="UniProtKB-SubCell"/>
</dbReference>
<dbReference type="InterPro" id="IPR048617">
    <property type="entry name" value="MDN1_AAA_lid_4"/>
</dbReference>
<evidence type="ECO:0000256" key="7">
    <source>
        <dbReference type="ARBA" id="ARBA00023186"/>
    </source>
</evidence>
<evidence type="ECO:0000259" key="11">
    <source>
        <dbReference type="PROSITE" id="PS50234"/>
    </source>
</evidence>
<feature type="region of interest" description="Disordered" evidence="10">
    <location>
        <begin position="4661"/>
        <end position="5029"/>
    </location>
</feature>
<dbReference type="PANTHER" id="PTHR48103:SF2">
    <property type="entry name" value="MIDASIN"/>
    <property type="match status" value="1"/>
</dbReference>
<evidence type="ECO:0000256" key="5">
    <source>
        <dbReference type="ARBA" id="ARBA00022741"/>
    </source>
</evidence>
<dbReference type="SUPFAM" id="SSF52540">
    <property type="entry name" value="P-loop containing nucleoside triphosphate hydrolases"/>
    <property type="match status" value="6"/>
</dbReference>
<dbReference type="Pfam" id="PF21108">
    <property type="entry name" value="MDN1_4th"/>
    <property type="match status" value="1"/>
</dbReference>
<dbReference type="Gene3D" id="3.40.50.300">
    <property type="entry name" value="P-loop containing nucleotide triphosphate hydrolases"/>
    <property type="match status" value="6"/>
</dbReference>
<dbReference type="InterPro" id="IPR041190">
    <property type="entry name" value="Midasin_AAA_lid_5"/>
</dbReference>
<feature type="compositionally biased region" description="Basic and acidic residues" evidence="10">
    <location>
        <begin position="4728"/>
        <end position="4738"/>
    </location>
</feature>
<dbReference type="Gene3D" id="3.40.50.410">
    <property type="entry name" value="von Willebrand factor, type A domain"/>
    <property type="match status" value="1"/>
</dbReference>